<dbReference type="OrthoDB" id="7961613at2759"/>
<dbReference type="OMA" id="VGFRWSM"/>
<reference evidence="4 5" key="1">
    <citation type="journal article" date="2012" name="PLoS Pathog.">
        <title>Diverse lifestyles and strategies of plant pathogenesis encoded in the genomes of eighteen Dothideomycetes fungi.</title>
        <authorList>
            <person name="Ohm R.A."/>
            <person name="Feau N."/>
            <person name="Henrissat B."/>
            <person name="Schoch C.L."/>
            <person name="Horwitz B.A."/>
            <person name="Barry K.W."/>
            <person name="Condon B.J."/>
            <person name="Copeland A.C."/>
            <person name="Dhillon B."/>
            <person name="Glaser F."/>
            <person name="Hesse C.N."/>
            <person name="Kosti I."/>
            <person name="LaButti K."/>
            <person name="Lindquist E.A."/>
            <person name="Lucas S."/>
            <person name="Salamov A.A."/>
            <person name="Bradshaw R.E."/>
            <person name="Ciuffetti L."/>
            <person name="Hamelin R.C."/>
            <person name="Kema G.H.J."/>
            <person name="Lawrence C."/>
            <person name="Scott J.A."/>
            <person name="Spatafora J.W."/>
            <person name="Turgeon B.G."/>
            <person name="de Wit P.J.G.M."/>
            <person name="Zhong S."/>
            <person name="Goodwin S.B."/>
            <person name="Grigoriev I.V."/>
        </authorList>
    </citation>
    <scope>NUCLEOTIDE SEQUENCE [LARGE SCALE GENOMIC DNA]</scope>
    <source>
        <strain evidence="4 5">SO2202</strain>
    </source>
</reference>
<dbReference type="PROSITE" id="PS00151">
    <property type="entry name" value="ACYLPHOSPHATASE_2"/>
    <property type="match status" value="1"/>
</dbReference>
<dbReference type="SUPFAM" id="SSF54975">
    <property type="entry name" value="Acylphosphatase/BLUF domain-like"/>
    <property type="match status" value="1"/>
</dbReference>
<dbReference type="eggNOG" id="ENOG502S7SZ">
    <property type="taxonomic scope" value="Eukaryota"/>
</dbReference>
<evidence type="ECO:0000256" key="2">
    <source>
        <dbReference type="RuleBase" id="RU004168"/>
    </source>
</evidence>
<dbReference type="InterPro" id="IPR036046">
    <property type="entry name" value="Acylphosphatase-like_dom_sf"/>
</dbReference>
<comment type="similarity">
    <text evidence="2">Belongs to the acylphosphatase family.</text>
</comment>
<dbReference type="EMBL" id="KB456264">
    <property type="protein sequence ID" value="EMF12843.1"/>
    <property type="molecule type" value="Genomic_DNA"/>
</dbReference>
<feature type="active site" evidence="1">
    <location>
        <position position="15"/>
    </location>
</feature>
<name>M3CGB6_SPHMS</name>
<feature type="active site" evidence="1">
    <location>
        <position position="33"/>
    </location>
</feature>
<dbReference type="GeneID" id="27906050"/>
<feature type="non-terminal residue" evidence="4">
    <location>
        <position position="1"/>
    </location>
</feature>
<evidence type="ECO:0000313" key="5">
    <source>
        <dbReference type="Proteomes" id="UP000016931"/>
    </source>
</evidence>
<evidence type="ECO:0000256" key="1">
    <source>
        <dbReference type="PROSITE-ProRule" id="PRU00520"/>
    </source>
</evidence>
<gene>
    <name evidence="4" type="ORF">SEPMUDRAFT_43989</name>
</gene>
<comment type="catalytic activity">
    <reaction evidence="1">
        <text>an acyl phosphate + H2O = a carboxylate + phosphate + H(+)</text>
        <dbReference type="Rhea" id="RHEA:14965"/>
        <dbReference type="ChEBI" id="CHEBI:15377"/>
        <dbReference type="ChEBI" id="CHEBI:15378"/>
        <dbReference type="ChEBI" id="CHEBI:29067"/>
        <dbReference type="ChEBI" id="CHEBI:43474"/>
        <dbReference type="ChEBI" id="CHEBI:59918"/>
        <dbReference type="EC" id="3.6.1.7"/>
    </reaction>
</comment>
<dbReference type="RefSeq" id="XP_016760964.1">
    <property type="nucleotide sequence ID" value="XM_016908913.1"/>
</dbReference>
<dbReference type="HOGENOM" id="CLU_141932_4_0_1"/>
<dbReference type="PROSITE" id="PS51160">
    <property type="entry name" value="ACYLPHOSPHATASE_3"/>
    <property type="match status" value="1"/>
</dbReference>
<evidence type="ECO:0000313" key="4">
    <source>
        <dbReference type="EMBL" id="EMF12843.1"/>
    </source>
</evidence>
<keyword evidence="5" id="KW-1185">Reference proteome</keyword>
<accession>M3CGB6</accession>
<dbReference type="PANTHER" id="PTHR47268">
    <property type="entry name" value="ACYLPHOSPHATASE"/>
    <property type="match status" value="1"/>
</dbReference>
<dbReference type="Proteomes" id="UP000016931">
    <property type="component" value="Unassembled WGS sequence"/>
</dbReference>
<proteinExistence type="inferred from homology"/>
<dbReference type="InterPro" id="IPR017968">
    <property type="entry name" value="Acylphosphatase_CS"/>
</dbReference>
<dbReference type="Gene3D" id="3.30.70.100">
    <property type="match status" value="1"/>
</dbReference>
<dbReference type="GO" id="GO:0003998">
    <property type="term" value="F:acylphosphatase activity"/>
    <property type="evidence" value="ECO:0007669"/>
    <property type="project" value="UniProtKB-EC"/>
</dbReference>
<evidence type="ECO:0000259" key="3">
    <source>
        <dbReference type="PROSITE" id="PS51160"/>
    </source>
</evidence>
<organism evidence="4 5">
    <name type="scientific">Sphaerulina musiva (strain SO2202)</name>
    <name type="common">Poplar stem canker fungus</name>
    <name type="synonym">Septoria musiva</name>
    <dbReference type="NCBI Taxonomy" id="692275"/>
    <lineage>
        <taxon>Eukaryota</taxon>
        <taxon>Fungi</taxon>
        <taxon>Dikarya</taxon>
        <taxon>Ascomycota</taxon>
        <taxon>Pezizomycotina</taxon>
        <taxon>Dothideomycetes</taxon>
        <taxon>Dothideomycetidae</taxon>
        <taxon>Mycosphaerellales</taxon>
        <taxon>Mycosphaerellaceae</taxon>
        <taxon>Sphaerulina</taxon>
    </lineage>
</organism>
<dbReference type="PANTHER" id="PTHR47268:SF4">
    <property type="entry name" value="ACYLPHOSPHATASE"/>
    <property type="match status" value="1"/>
</dbReference>
<protein>
    <recommendedName>
        <fullName evidence="1">acylphosphatase</fullName>
        <ecNumber evidence="1">3.6.1.7</ecNumber>
    </recommendedName>
</protein>
<dbReference type="EC" id="3.6.1.7" evidence="1"/>
<dbReference type="STRING" id="692275.M3CGB6"/>
<dbReference type="InterPro" id="IPR001792">
    <property type="entry name" value="Acylphosphatase-like_dom"/>
</dbReference>
<dbReference type="AlphaFoldDB" id="M3CGB6"/>
<sequence length="85" mass="9267">ISFICKGTVQGVNFRSFTEEKATNLNLTGFVKNASDGTVIGEAQGSSSNLDKFVQHLKMGPRAAKVSGVEVEDVQMKEEERAFEQ</sequence>
<keyword evidence="1" id="KW-0378">Hydrolase</keyword>
<dbReference type="Pfam" id="PF00708">
    <property type="entry name" value="Acylphosphatase"/>
    <property type="match status" value="1"/>
</dbReference>
<dbReference type="InterPro" id="IPR020456">
    <property type="entry name" value="Acylphosphatase"/>
</dbReference>
<feature type="domain" description="Acylphosphatase-like" evidence="3">
    <location>
        <begin position="1"/>
        <end position="85"/>
    </location>
</feature>